<proteinExistence type="predicted"/>
<dbReference type="EMBL" id="LAZR01014969">
    <property type="protein sequence ID" value="KKM15171.1"/>
    <property type="molecule type" value="Genomic_DNA"/>
</dbReference>
<accession>A0A0F9HID1</accession>
<dbReference type="AlphaFoldDB" id="A0A0F9HID1"/>
<gene>
    <name evidence="1" type="ORF">LCGC14_1698740</name>
</gene>
<evidence type="ECO:0000313" key="1">
    <source>
        <dbReference type="EMBL" id="KKM15171.1"/>
    </source>
</evidence>
<name>A0A0F9HID1_9ZZZZ</name>
<sequence length="76" mass="8763">MAEEKNERCPLLRAKADGLYYCEETERPSGRIQCCPREYGYECEEYNNMTGEEKTIGDVLVDAAQHFKKGLTVRPQ</sequence>
<protein>
    <submittedName>
        <fullName evidence="1">Uncharacterized protein</fullName>
    </submittedName>
</protein>
<reference evidence="1" key="1">
    <citation type="journal article" date="2015" name="Nature">
        <title>Complex archaea that bridge the gap between prokaryotes and eukaryotes.</title>
        <authorList>
            <person name="Spang A."/>
            <person name="Saw J.H."/>
            <person name="Jorgensen S.L."/>
            <person name="Zaremba-Niedzwiedzka K."/>
            <person name="Martijn J."/>
            <person name="Lind A.E."/>
            <person name="van Eijk R."/>
            <person name="Schleper C."/>
            <person name="Guy L."/>
            <person name="Ettema T.J."/>
        </authorList>
    </citation>
    <scope>NUCLEOTIDE SEQUENCE</scope>
</reference>
<organism evidence="1">
    <name type="scientific">marine sediment metagenome</name>
    <dbReference type="NCBI Taxonomy" id="412755"/>
    <lineage>
        <taxon>unclassified sequences</taxon>
        <taxon>metagenomes</taxon>
        <taxon>ecological metagenomes</taxon>
    </lineage>
</organism>
<comment type="caution">
    <text evidence="1">The sequence shown here is derived from an EMBL/GenBank/DDBJ whole genome shotgun (WGS) entry which is preliminary data.</text>
</comment>